<dbReference type="InterPro" id="IPR026768">
    <property type="entry name" value="YPEH2ZP"/>
</dbReference>
<dbReference type="Pfam" id="PF14976">
    <property type="entry name" value="YPEH2ZP"/>
    <property type="match status" value="1"/>
</dbReference>
<accession>A0A6S7HBA4</accession>
<evidence type="ECO:0000256" key="1">
    <source>
        <dbReference type="ARBA" id="ARBA00006888"/>
    </source>
</evidence>
<name>A0A6S7HBA4_PARCT</name>
<reference evidence="2" key="1">
    <citation type="submission" date="2020-04" db="EMBL/GenBank/DDBJ databases">
        <authorList>
            <person name="Alioto T."/>
            <person name="Alioto T."/>
            <person name="Gomez Garrido J."/>
        </authorList>
    </citation>
    <scope>NUCLEOTIDE SEQUENCE</scope>
    <source>
        <strain evidence="2">A484AB</strain>
    </source>
</reference>
<proteinExistence type="inferred from homology"/>
<protein>
    <submittedName>
        <fullName evidence="2">Uncharacterized protein</fullName>
    </submittedName>
</protein>
<dbReference type="Proteomes" id="UP001152795">
    <property type="component" value="Unassembled WGS sequence"/>
</dbReference>
<evidence type="ECO:0000313" key="2">
    <source>
        <dbReference type="EMBL" id="CAB4001489.1"/>
    </source>
</evidence>
<comment type="caution">
    <text evidence="2">The sequence shown here is derived from an EMBL/GenBank/DDBJ whole genome shotgun (WGS) entry which is preliminary data.</text>
</comment>
<evidence type="ECO:0000313" key="3">
    <source>
        <dbReference type="Proteomes" id="UP001152795"/>
    </source>
</evidence>
<dbReference type="GO" id="GO:0005829">
    <property type="term" value="C:cytosol"/>
    <property type="evidence" value="ECO:0007669"/>
    <property type="project" value="UniProtKB-ARBA"/>
</dbReference>
<dbReference type="PANTHER" id="PTHR31841">
    <property type="entry name" value="PROTEIN FAM72A-RELATED"/>
    <property type="match status" value="1"/>
</dbReference>
<dbReference type="AlphaFoldDB" id="A0A6S7HBA4"/>
<sequence>MSRNLHPSFQDKTVIYLRCKCCDRCLCARGMKAILLADTKVELYSTDLPPEQSIQLIGQDYRTKSCFCRIKDVACLGCGCVVGYHVILPCSSCLSSCNNGHFWMFHSNVTYPLERLDSTGTEVMVWGALPSCTEDTEMRDSDLEIECFR</sequence>
<dbReference type="EMBL" id="CACRXK020004099">
    <property type="protein sequence ID" value="CAB4001489.1"/>
    <property type="molecule type" value="Genomic_DNA"/>
</dbReference>
<organism evidence="2 3">
    <name type="scientific">Paramuricea clavata</name>
    <name type="common">Red gorgonian</name>
    <name type="synonym">Violescent sea-whip</name>
    <dbReference type="NCBI Taxonomy" id="317549"/>
    <lineage>
        <taxon>Eukaryota</taxon>
        <taxon>Metazoa</taxon>
        <taxon>Cnidaria</taxon>
        <taxon>Anthozoa</taxon>
        <taxon>Octocorallia</taxon>
        <taxon>Malacalcyonacea</taxon>
        <taxon>Plexauridae</taxon>
        <taxon>Paramuricea</taxon>
    </lineage>
</organism>
<keyword evidence="3" id="KW-1185">Reference proteome</keyword>
<dbReference type="OrthoDB" id="2526683at2759"/>
<comment type="similarity">
    <text evidence="1">Belongs to the FAM72 family.</text>
</comment>
<gene>
    <name evidence="2" type="ORF">PACLA_8A047203</name>
</gene>
<dbReference type="PANTHER" id="PTHR31841:SF1">
    <property type="entry name" value="PROTEIN FAM72A-RELATED"/>
    <property type="match status" value="1"/>
</dbReference>